<name>A0A3P9CT83_9CICH</name>
<keyword evidence="2" id="KW-1185">Reference proteome</keyword>
<evidence type="ECO:0000313" key="2">
    <source>
        <dbReference type="Proteomes" id="UP000265160"/>
    </source>
</evidence>
<dbReference type="GO" id="GO:0003676">
    <property type="term" value="F:nucleic acid binding"/>
    <property type="evidence" value="ECO:0007669"/>
    <property type="project" value="InterPro"/>
</dbReference>
<proteinExistence type="predicted"/>
<sequence>MGNFLIWDPSETKVEMCDCNAEPHVWQKPNTARKHRQEGDDLGILDKYSRVKCEAICQAAKARVKKQDNDPKHSSTFTTEWLKRKEKKRITMLQRPSQSPEMSWWDLKRSVYK</sequence>
<evidence type="ECO:0000313" key="1">
    <source>
        <dbReference type="Ensembl" id="ENSMZEP00005025232.1"/>
    </source>
</evidence>
<reference evidence="1" key="3">
    <citation type="submission" date="2025-09" db="UniProtKB">
        <authorList>
            <consortium name="Ensembl"/>
        </authorList>
    </citation>
    <scope>IDENTIFICATION</scope>
</reference>
<organism evidence="1 2">
    <name type="scientific">Maylandia zebra</name>
    <name type="common">zebra mbuna</name>
    <dbReference type="NCBI Taxonomy" id="106582"/>
    <lineage>
        <taxon>Eukaryota</taxon>
        <taxon>Metazoa</taxon>
        <taxon>Chordata</taxon>
        <taxon>Craniata</taxon>
        <taxon>Vertebrata</taxon>
        <taxon>Euteleostomi</taxon>
        <taxon>Actinopterygii</taxon>
        <taxon>Neopterygii</taxon>
        <taxon>Teleostei</taxon>
        <taxon>Neoteleostei</taxon>
        <taxon>Acanthomorphata</taxon>
        <taxon>Ovalentaria</taxon>
        <taxon>Cichlomorphae</taxon>
        <taxon>Cichliformes</taxon>
        <taxon>Cichlidae</taxon>
        <taxon>African cichlids</taxon>
        <taxon>Pseudocrenilabrinae</taxon>
        <taxon>Haplochromini</taxon>
        <taxon>Maylandia</taxon>
        <taxon>Maylandia zebra complex</taxon>
    </lineage>
</organism>
<accession>A0A3P9CT83</accession>
<reference evidence="1" key="2">
    <citation type="submission" date="2025-08" db="UniProtKB">
        <authorList>
            <consortium name="Ensembl"/>
        </authorList>
    </citation>
    <scope>IDENTIFICATION</scope>
</reference>
<dbReference type="AlphaFoldDB" id="A0A3P9CT83"/>
<dbReference type="GeneTree" id="ENSGT00940000181191"/>
<reference evidence="1 2" key="1">
    <citation type="journal article" date="2014" name="Nature">
        <title>The genomic substrate for adaptive radiation in African cichlid fish.</title>
        <authorList>
            <person name="Brawand D."/>
            <person name="Wagner C.E."/>
            <person name="Li Y.I."/>
            <person name="Malinsky M."/>
            <person name="Keller I."/>
            <person name="Fan S."/>
            <person name="Simakov O."/>
            <person name="Ng A.Y."/>
            <person name="Lim Z.W."/>
            <person name="Bezault E."/>
            <person name="Turner-Maier J."/>
            <person name="Johnson J."/>
            <person name="Alcazar R."/>
            <person name="Noh H.J."/>
            <person name="Russell P."/>
            <person name="Aken B."/>
            <person name="Alfoldi J."/>
            <person name="Amemiya C."/>
            <person name="Azzouzi N."/>
            <person name="Baroiller J.F."/>
            <person name="Barloy-Hubler F."/>
            <person name="Berlin A."/>
            <person name="Bloomquist R."/>
            <person name="Carleton K.L."/>
            <person name="Conte M.A."/>
            <person name="D'Cotta H."/>
            <person name="Eshel O."/>
            <person name="Gaffney L."/>
            <person name="Galibert F."/>
            <person name="Gante H.F."/>
            <person name="Gnerre S."/>
            <person name="Greuter L."/>
            <person name="Guyon R."/>
            <person name="Haddad N.S."/>
            <person name="Haerty W."/>
            <person name="Harris R.M."/>
            <person name="Hofmann H.A."/>
            <person name="Hourlier T."/>
            <person name="Hulata G."/>
            <person name="Jaffe D.B."/>
            <person name="Lara M."/>
            <person name="Lee A.P."/>
            <person name="MacCallum I."/>
            <person name="Mwaiko S."/>
            <person name="Nikaido M."/>
            <person name="Nishihara H."/>
            <person name="Ozouf-Costaz C."/>
            <person name="Penman D.J."/>
            <person name="Przybylski D."/>
            <person name="Rakotomanga M."/>
            <person name="Renn S.C.P."/>
            <person name="Ribeiro F.J."/>
            <person name="Ron M."/>
            <person name="Salzburger W."/>
            <person name="Sanchez-Pulido L."/>
            <person name="Santos M.E."/>
            <person name="Searle S."/>
            <person name="Sharpe T."/>
            <person name="Swofford R."/>
            <person name="Tan F.J."/>
            <person name="Williams L."/>
            <person name="Young S."/>
            <person name="Yin S."/>
            <person name="Okada N."/>
            <person name="Kocher T.D."/>
            <person name="Miska E.A."/>
            <person name="Lander E.S."/>
            <person name="Venkatesh B."/>
            <person name="Fernald R.D."/>
            <person name="Meyer A."/>
            <person name="Ponting C.P."/>
            <person name="Streelman J.T."/>
            <person name="Lindblad-Toh K."/>
            <person name="Seehausen O."/>
            <person name="Di Palma F."/>
        </authorList>
    </citation>
    <scope>NUCLEOTIDE SEQUENCE</scope>
</reference>
<dbReference type="Gene3D" id="3.30.420.10">
    <property type="entry name" value="Ribonuclease H-like superfamily/Ribonuclease H"/>
    <property type="match status" value="1"/>
</dbReference>
<protein>
    <submittedName>
        <fullName evidence="1">Uncharacterized protein</fullName>
    </submittedName>
</protein>
<dbReference type="Proteomes" id="UP000265160">
    <property type="component" value="LG13"/>
</dbReference>
<dbReference type="Ensembl" id="ENSMZET00005026054.1">
    <property type="protein sequence ID" value="ENSMZEP00005025232.1"/>
    <property type="gene ID" value="ENSMZEG00005018839.1"/>
</dbReference>
<dbReference type="InterPro" id="IPR036397">
    <property type="entry name" value="RNaseH_sf"/>
</dbReference>